<evidence type="ECO:0000256" key="8">
    <source>
        <dbReference type="ARBA" id="ARBA00022833"/>
    </source>
</evidence>
<dbReference type="GO" id="GO:0008270">
    <property type="term" value="F:zinc ion binding"/>
    <property type="evidence" value="ECO:0007669"/>
    <property type="project" value="UniProtKB-KW"/>
</dbReference>
<evidence type="ECO:0000313" key="13">
    <source>
        <dbReference type="EMBL" id="KAJ5173227.1"/>
    </source>
</evidence>
<feature type="region of interest" description="Disordered" evidence="11">
    <location>
        <begin position="405"/>
        <end position="479"/>
    </location>
</feature>
<evidence type="ECO:0000256" key="1">
    <source>
        <dbReference type="ARBA" id="ARBA00004123"/>
    </source>
</evidence>
<keyword evidence="7" id="KW-0833">Ubl conjugation pathway</keyword>
<keyword evidence="4" id="KW-0808">Transferase</keyword>
<evidence type="ECO:0000256" key="7">
    <source>
        <dbReference type="ARBA" id="ARBA00022786"/>
    </source>
</evidence>
<feature type="compositionally biased region" description="Basic and acidic residues" evidence="11">
    <location>
        <begin position="203"/>
        <end position="212"/>
    </location>
</feature>
<proteinExistence type="inferred from homology"/>
<feature type="compositionally biased region" description="Acidic residues" evidence="11">
    <location>
        <begin position="187"/>
        <end position="202"/>
    </location>
</feature>
<dbReference type="Gene3D" id="3.30.40.10">
    <property type="entry name" value="Zinc/RING finger domain, C3HC4 (zinc finger)"/>
    <property type="match status" value="1"/>
</dbReference>
<dbReference type="PANTHER" id="PTHR21330">
    <property type="entry name" value="E3 SUMO-PROTEIN LIGASE NSE2"/>
    <property type="match status" value="1"/>
</dbReference>
<dbReference type="InterPro" id="IPR013083">
    <property type="entry name" value="Znf_RING/FYVE/PHD"/>
</dbReference>
<evidence type="ECO:0000313" key="14">
    <source>
        <dbReference type="Proteomes" id="UP001146351"/>
    </source>
</evidence>
<evidence type="ECO:0000256" key="11">
    <source>
        <dbReference type="SAM" id="MobiDB-lite"/>
    </source>
</evidence>
<name>A0A9W9IE27_9EURO</name>
<dbReference type="GO" id="GO:0000724">
    <property type="term" value="P:double-strand break repair via homologous recombination"/>
    <property type="evidence" value="ECO:0007669"/>
    <property type="project" value="InterPro"/>
</dbReference>
<dbReference type="AlphaFoldDB" id="A0A9W9IE27"/>
<evidence type="ECO:0000256" key="10">
    <source>
        <dbReference type="PROSITE-ProRule" id="PRU00452"/>
    </source>
</evidence>
<evidence type="ECO:0000256" key="6">
    <source>
        <dbReference type="ARBA" id="ARBA00022771"/>
    </source>
</evidence>
<evidence type="ECO:0000256" key="4">
    <source>
        <dbReference type="ARBA" id="ARBA00022679"/>
    </source>
</evidence>
<evidence type="ECO:0000256" key="5">
    <source>
        <dbReference type="ARBA" id="ARBA00022723"/>
    </source>
</evidence>
<keyword evidence="14" id="KW-1185">Reference proteome</keyword>
<organism evidence="13 14">
    <name type="scientific">Penicillium capsulatum</name>
    <dbReference type="NCBI Taxonomy" id="69766"/>
    <lineage>
        <taxon>Eukaryota</taxon>
        <taxon>Fungi</taxon>
        <taxon>Dikarya</taxon>
        <taxon>Ascomycota</taxon>
        <taxon>Pezizomycotina</taxon>
        <taxon>Eurotiomycetes</taxon>
        <taxon>Eurotiomycetidae</taxon>
        <taxon>Eurotiales</taxon>
        <taxon>Aspergillaceae</taxon>
        <taxon>Penicillium</taxon>
    </lineage>
</organism>
<comment type="pathway">
    <text evidence="2">Protein modification; protein sumoylation.</text>
</comment>
<feature type="compositionally biased region" description="Low complexity" evidence="11">
    <location>
        <begin position="1"/>
        <end position="28"/>
    </location>
</feature>
<dbReference type="SUPFAM" id="SSF57850">
    <property type="entry name" value="RING/U-box"/>
    <property type="match status" value="1"/>
</dbReference>
<sequence length="479" mass="53766">MLSGTPARQRSRLSQSRAPSSAPRATPRVGPESELPPYQPPEAPLTGDAQRKIVALLQSGQIRHLKTHLAHASEKLTDAAGEVNERLCDSRIRFEKNKERRQHGEATETAEQNNESEEYRQLGEQETRVNNITGRLEEKIRMIIDSETQWEGLTNAVSSIEKEEAEAQATALGTRQTRGRRRRQRNDEEEPGEDEEDQDYEGTPEREVRERNATNPPSRRLDNSLQEGRDKWNKMSLTERYASHNFYTGFYRMVHESKHPGDEIPPIPPASTWFAHMEDPHTQRADRASGPGRTSRRRPREPSPADSDDIAIERERISLKCPLTLLPFRDPVTSTKCPHSFEREAITNMISRGTYHSVPQASGHGSRRARAVKCPVCSILLSADDLRTDPVLARRVRRAEEQLARAAEDEQLESTQRPNAGGIMLGSDAVEEDAMDVDAAESDTETRIKSEPVHDVDGTSTSGSEESGESEDAEDAEDE</sequence>
<feature type="region of interest" description="Disordered" evidence="11">
    <location>
        <begin position="1"/>
        <end position="50"/>
    </location>
</feature>
<comment type="similarity">
    <text evidence="3">Belongs to the NSE2 family.</text>
</comment>
<feature type="compositionally biased region" description="Basic and acidic residues" evidence="11">
    <location>
        <begin position="444"/>
        <end position="457"/>
    </location>
</feature>
<dbReference type="InterPro" id="IPR026846">
    <property type="entry name" value="Nse2(Mms21)"/>
</dbReference>
<feature type="compositionally biased region" description="Basic and acidic residues" evidence="11">
    <location>
        <begin position="117"/>
        <end position="126"/>
    </location>
</feature>
<dbReference type="GO" id="GO:0005634">
    <property type="term" value="C:nucleus"/>
    <property type="evidence" value="ECO:0007669"/>
    <property type="project" value="UniProtKB-SubCell"/>
</dbReference>
<feature type="region of interest" description="Disordered" evidence="11">
    <location>
        <begin position="164"/>
        <end position="227"/>
    </location>
</feature>
<dbReference type="CDD" id="cd16651">
    <property type="entry name" value="SPL-RING_NSE2"/>
    <property type="match status" value="1"/>
</dbReference>
<feature type="compositionally biased region" description="Acidic residues" evidence="11">
    <location>
        <begin position="466"/>
        <end position="479"/>
    </location>
</feature>
<feature type="compositionally biased region" description="Acidic residues" evidence="11">
    <location>
        <begin position="429"/>
        <end position="443"/>
    </location>
</feature>
<dbReference type="PROSITE" id="PS51044">
    <property type="entry name" value="ZF_SP_RING"/>
    <property type="match status" value="1"/>
</dbReference>
<keyword evidence="8" id="KW-0862">Zinc</keyword>
<dbReference type="InterPro" id="IPR004181">
    <property type="entry name" value="Znf_MIZ"/>
</dbReference>
<evidence type="ECO:0000256" key="3">
    <source>
        <dbReference type="ARBA" id="ARBA00008212"/>
    </source>
</evidence>
<protein>
    <recommendedName>
        <fullName evidence="12">SP-RING-type domain-containing protein</fullName>
    </recommendedName>
</protein>
<feature type="domain" description="SP-RING-type" evidence="12">
    <location>
        <begin position="306"/>
        <end position="401"/>
    </location>
</feature>
<keyword evidence="5" id="KW-0479">Metal-binding</keyword>
<comment type="caution">
    <text evidence="13">The sequence shown here is derived from an EMBL/GenBank/DDBJ whole genome shotgun (WGS) entry which is preliminary data.</text>
</comment>
<comment type="subcellular location">
    <subcellularLocation>
        <location evidence="1">Nucleus</location>
    </subcellularLocation>
</comment>
<dbReference type="GO" id="GO:0016925">
    <property type="term" value="P:protein sumoylation"/>
    <property type="evidence" value="ECO:0007669"/>
    <property type="project" value="TreeGrafter"/>
</dbReference>
<accession>A0A9W9IE27</accession>
<dbReference type="Pfam" id="PF11789">
    <property type="entry name" value="zf-Nse"/>
    <property type="match status" value="1"/>
</dbReference>
<keyword evidence="9" id="KW-0539">Nucleus</keyword>
<evidence type="ECO:0000256" key="2">
    <source>
        <dbReference type="ARBA" id="ARBA00004718"/>
    </source>
</evidence>
<feature type="compositionally biased region" description="Basic and acidic residues" evidence="11">
    <location>
        <begin position="97"/>
        <end position="106"/>
    </location>
</feature>
<dbReference type="GO" id="GO:0030915">
    <property type="term" value="C:Smc5-Smc6 complex"/>
    <property type="evidence" value="ECO:0007669"/>
    <property type="project" value="InterPro"/>
</dbReference>
<gene>
    <name evidence="13" type="ORF">N7492_005820</name>
</gene>
<reference evidence="13" key="2">
    <citation type="journal article" date="2023" name="IMA Fungus">
        <title>Comparative genomic study of the Penicillium genus elucidates a diverse pangenome and 15 lateral gene transfer events.</title>
        <authorList>
            <person name="Petersen C."/>
            <person name="Sorensen T."/>
            <person name="Nielsen M.R."/>
            <person name="Sondergaard T.E."/>
            <person name="Sorensen J.L."/>
            <person name="Fitzpatrick D.A."/>
            <person name="Frisvad J.C."/>
            <person name="Nielsen K.L."/>
        </authorList>
    </citation>
    <scope>NUCLEOTIDE SEQUENCE</scope>
    <source>
        <strain evidence="13">IBT 21917</strain>
    </source>
</reference>
<reference evidence="13" key="1">
    <citation type="submission" date="2022-11" db="EMBL/GenBank/DDBJ databases">
        <authorList>
            <person name="Petersen C."/>
        </authorList>
    </citation>
    <scope>NUCLEOTIDE SEQUENCE</scope>
    <source>
        <strain evidence="13">IBT 21917</strain>
    </source>
</reference>
<dbReference type="GO" id="GO:0061665">
    <property type="term" value="F:SUMO ligase activity"/>
    <property type="evidence" value="ECO:0007669"/>
    <property type="project" value="TreeGrafter"/>
</dbReference>
<feature type="region of interest" description="Disordered" evidence="11">
    <location>
        <begin position="280"/>
        <end position="310"/>
    </location>
</feature>
<dbReference type="EMBL" id="JAPQKO010000003">
    <property type="protein sequence ID" value="KAJ5173227.1"/>
    <property type="molecule type" value="Genomic_DNA"/>
</dbReference>
<keyword evidence="6 10" id="KW-0863">Zinc-finger</keyword>
<dbReference type="PANTHER" id="PTHR21330:SF1">
    <property type="entry name" value="E3 SUMO-PROTEIN LIGASE NSE2"/>
    <property type="match status" value="1"/>
</dbReference>
<feature type="region of interest" description="Disordered" evidence="11">
    <location>
        <begin position="97"/>
        <end position="126"/>
    </location>
</feature>
<evidence type="ECO:0000259" key="12">
    <source>
        <dbReference type="PROSITE" id="PS51044"/>
    </source>
</evidence>
<dbReference type="OrthoDB" id="756301at2759"/>
<dbReference type="Proteomes" id="UP001146351">
    <property type="component" value="Unassembled WGS sequence"/>
</dbReference>
<evidence type="ECO:0000256" key="9">
    <source>
        <dbReference type="ARBA" id="ARBA00023242"/>
    </source>
</evidence>